<dbReference type="PANTHER" id="PTHR31174">
    <property type="entry name" value="SEED MATURATION FAMILY PROTEIN"/>
    <property type="match status" value="1"/>
</dbReference>
<evidence type="ECO:0000313" key="5">
    <source>
        <dbReference type="Proteomes" id="UP000515211"/>
    </source>
</evidence>
<keyword evidence="2" id="KW-0677">Repeat</keyword>
<feature type="region of interest" description="Disordered" evidence="3">
    <location>
        <begin position="51"/>
        <end position="70"/>
    </location>
</feature>
<dbReference type="Proteomes" id="UP000515211">
    <property type="component" value="Chromosome 6"/>
</dbReference>
<dbReference type="AlphaFoldDB" id="A0A9C6T537"/>
<evidence type="ECO:0000256" key="3">
    <source>
        <dbReference type="SAM" id="MobiDB-lite"/>
    </source>
</evidence>
<dbReference type="RefSeq" id="XP_052107230.1">
    <property type="nucleotide sequence ID" value="XM_052251270.1"/>
</dbReference>
<keyword evidence="5" id="KW-1185">Reference proteome</keyword>
<feature type="compositionally biased region" description="Polar residues" evidence="3">
    <location>
        <begin position="127"/>
        <end position="141"/>
    </location>
</feature>
<dbReference type="GeneID" id="107493001"/>
<dbReference type="InterPro" id="IPR042971">
    <property type="entry name" value="LEA_SMP"/>
</dbReference>
<organism evidence="5 6">
    <name type="scientific">Arachis duranensis</name>
    <name type="common">Wild peanut</name>
    <dbReference type="NCBI Taxonomy" id="130453"/>
    <lineage>
        <taxon>Eukaryota</taxon>
        <taxon>Viridiplantae</taxon>
        <taxon>Streptophyta</taxon>
        <taxon>Embryophyta</taxon>
        <taxon>Tracheophyta</taxon>
        <taxon>Spermatophyta</taxon>
        <taxon>Magnoliopsida</taxon>
        <taxon>eudicotyledons</taxon>
        <taxon>Gunneridae</taxon>
        <taxon>Pentapetalae</taxon>
        <taxon>rosids</taxon>
        <taxon>fabids</taxon>
        <taxon>Fabales</taxon>
        <taxon>Fabaceae</taxon>
        <taxon>Papilionoideae</taxon>
        <taxon>50 kb inversion clade</taxon>
        <taxon>dalbergioids sensu lato</taxon>
        <taxon>Dalbergieae</taxon>
        <taxon>Pterocarpus clade</taxon>
        <taxon>Arachis</taxon>
    </lineage>
</organism>
<gene>
    <name evidence="6" type="primary">LOC107493001</name>
</gene>
<feature type="compositionally biased region" description="Acidic residues" evidence="3">
    <location>
        <begin position="113"/>
        <end position="126"/>
    </location>
</feature>
<name>A0A9C6T537_ARADU</name>
<dbReference type="InterPro" id="IPR007011">
    <property type="entry name" value="LEA_SMP_dom"/>
</dbReference>
<comment type="similarity">
    <text evidence="1">Belongs to the LEA type SMP family.</text>
</comment>
<reference evidence="6" key="2">
    <citation type="submission" date="2025-08" db="UniProtKB">
        <authorList>
            <consortium name="RefSeq"/>
        </authorList>
    </citation>
    <scope>IDENTIFICATION</scope>
    <source>
        <tissue evidence="6">Whole plant</tissue>
    </source>
</reference>
<dbReference type="PANTHER" id="PTHR31174:SF31">
    <property type="entry name" value="LATE EMBRYOGENESIS ABUNDANT PROTEIN 3"/>
    <property type="match status" value="1"/>
</dbReference>
<feature type="domain" description="SMP" evidence="4">
    <location>
        <begin position="14"/>
        <end position="69"/>
    </location>
</feature>
<evidence type="ECO:0000313" key="6">
    <source>
        <dbReference type="RefSeq" id="XP_052107230.1"/>
    </source>
</evidence>
<accession>A0A9C6T537</accession>
<protein>
    <submittedName>
        <fullName evidence="6">Late embryogenesis abundant protein D-34</fullName>
    </submittedName>
</protein>
<evidence type="ECO:0000256" key="1">
    <source>
        <dbReference type="ARBA" id="ARBA00010733"/>
    </source>
</evidence>
<evidence type="ECO:0000259" key="4">
    <source>
        <dbReference type="Pfam" id="PF04927"/>
    </source>
</evidence>
<proteinExistence type="inferred from homology"/>
<feature type="region of interest" description="Disordered" evidence="3">
    <location>
        <begin position="110"/>
        <end position="154"/>
    </location>
</feature>
<dbReference type="KEGG" id="adu:107493001"/>
<evidence type="ECO:0000256" key="2">
    <source>
        <dbReference type="ARBA" id="ARBA00022737"/>
    </source>
</evidence>
<dbReference type="Pfam" id="PF04927">
    <property type="entry name" value="SMP"/>
    <property type="match status" value="1"/>
</dbReference>
<reference evidence="5" key="1">
    <citation type="journal article" date="2016" name="Nat. Genet.">
        <title>The genome sequences of Arachis duranensis and Arachis ipaensis, the diploid ancestors of cultivated peanut.</title>
        <authorList>
            <person name="Bertioli D.J."/>
            <person name="Cannon S.B."/>
            <person name="Froenicke L."/>
            <person name="Huang G."/>
            <person name="Farmer A.D."/>
            <person name="Cannon E.K."/>
            <person name="Liu X."/>
            <person name="Gao D."/>
            <person name="Clevenger J."/>
            <person name="Dash S."/>
            <person name="Ren L."/>
            <person name="Moretzsohn M.C."/>
            <person name="Shirasawa K."/>
            <person name="Huang W."/>
            <person name="Vidigal B."/>
            <person name="Abernathy B."/>
            <person name="Chu Y."/>
            <person name="Niederhuth C.E."/>
            <person name="Umale P."/>
            <person name="Araujo A.C."/>
            <person name="Kozik A."/>
            <person name="Kim K.D."/>
            <person name="Burow M.D."/>
            <person name="Varshney R.K."/>
            <person name="Wang X."/>
            <person name="Zhang X."/>
            <person name="Barkley N."/>
            <person name="Guimaraes P.M."/>
            <person name="Isobe S."/>
            <person name="Guo B."/>
            <person name="Liao B."/>
            <person name="Stalker H.T."/>
            <person name="Schmitz R.J."/>
            <person name="Scheffler B.E."/>
            <person name="Leal-Bertioli S.C."/>
            <person name="Xun X."/>
            <person name="Jackson S.A."/>
            <person name="Michelmore R."/>
            <person name="Ozias-Akins P."/>
        </authorList>
    </citation>
    <scope>NUCLEOTIDE SEQUENCE [LARGE SCALE GENOMIC DNA]</scope>
    <source>
        <strain evidence="5">cv. V14167</strain>
    </source>
</reference>
<sequence length="154" mass="16699">MSQHQSRRDKDEAIKYGEVFSVSGELARQPITPRDAATLQSVEGQILGETRKGGPAAMMESAAAKNQRASVVDRKDVTNIARNEGVTISKQKNERGNSVVTKTLGGQVVGQYEEVDETKDELDVNDGSDSSGGNLTQTSHVKPTKDDEYNFISN</sequence>